<evidence type="ECO:0000259" key="8">
    <source>
        <dbReference type="PROSITE" id="PS50089"/>
    </source>
</evidence>
<evidence type="ECO:0000256" key="4">
    <source>
        <dbReference type="ARBA" id="ARBA00023242"/>
    </source>
</evidence>
<dbReference type="AlphaFoldDB" id="A0AAD5GDG7"/>
<feature type="domain" description="RING-type" evidence="8">
    <location>
        <begin position="261"/>
        <end position="303"/>
    </location>
</feature>
<dbReference type="InterPro" id="IPR001841">
    <property type="entry name" value="Znf_RING"/>
</dbReference>
<evidence type="ECO:0000313" key="11">
    <source>
        <dbReference type="EMBL" id="KAI7738175.1"/>
    </source>
</evidence>
<sequence>MAENSGDLPDDQRCKRNDGRQWRCRRPVVEGRTMCEAHFLQGKLRQNKEPVPDSLKIERQRTRKSRKNQENTSGKSEIRGNENMGCSNLPRKRGGIEGEMSRSNSIRKRRKRSVKEENLKSCVDMSEDLDDALKKMNLKKGDLQLDLIRGYLNRQIEKKKKKKKKGKQPHNDNNNNNNNNNNKGDIIKELKYGRLEISQASTSTPPVVTVNNVKVGASGSGLLPTRFFRSKNIDRVPMATMQNLPNIKATAKAATKKCHWCRMCSYRVLVKCLNCKKHLFCEDCIRARSRDKAEVKKQCPVCNGTCSCRGCERGRSKEVKTKDLVVYSGEGKFDKTQQLLHVMHLLLPLIEQINLEKYDEMDIEAKIKGKDHSELQIQEALGSPKQQCCGFCKACIVDVHRSCGNCSEDGSIECPPKNLGGCGDGILGLVCHPSFDWTKDLEKSAKEIVSNHKFTNFFDFDTLYCGLCDGNDKIESENKGEVLTYNKSLYFSIKQDLGDKNLEHFTKHWVKGQPLIIRDAIKIDTELSWDPIFTFCMYLDRSVKSRNDQDVKLKNCSDWCEVETGRQQIFMGGKTHANVWNEKLKFKVWLSSGTFQEHFPRHYAAVMHALPLQEYTNPLTGVLNLAANVLPESQNVDLGPFVYISYGRPEDLVGSDFLTKLCYHAYDMVNILVHATERPISEKKLNKVKILMSKYSSQDRNESLRKNKNKYKIDEACRKSSFSSEVTQQSELEDNANGELTQTPNDADPCVSSDDDSSNCDSDDEDLCDDEYGNSSGNDGKVVDTCGAQWDVFRREDVEKLVEFLKKYSNELNSSYRSPKKVVHPILDESFYLDAFHKKYLKEEFDVEPWTFEQRIGEAVIIPAGCPYQVKKIKSCVNVVFESISPESASMCIKLSDEIRQLPVNHKAKGKMLDVKKMIIQSVNAAVEEIHKIPQAEINNPKSEQEDDIQCVVGDKQTKP</sequence>
<dbReference type="EMBL" id="JAMZMK010008860">
    <property type="protein sequence ID" value="KAI7738175.1"/>
    <property type="molecule type" value="Genomic_DNA"/>
</dbReference>
<comment type="caution">
    <text evidence="11">The sequence shown here is derived from an EMBL/GenBank/DDBJ whole genome shotgun (WGS) entry which is preliminary data.</text>
</comment>
<dbReference type="GO" id="GO:0000785">
    <property type="term" value="C:chromatin"/>
    <property type="evidence" value="ECO:0007669"/>
    <property type="project" value="TreeGrafter"/>
</dbReference>
<feature type="region of interest" description="Disordered" evidence="7">
    <location>
        <begin position="46"/>
        <end position="117"/>
    </location>
</feature>
<evidence type="ECO:0008006" key="13">
    <source>
        <dbReference type="Google" id="ProtNLM"/>
    </source>
</evidence>
<dbReference type="GO" id="GO:0031490">
    <property type="term" value="F:chromatin DNA binding"/>
    <property type="evidence" value="ECO:0007669"/>
    <property type="project" value="TreeGrafter"/>
</dbReference>
<evidence type="ECO:0000256" key="7">
    <source>
        <dbReference type="SAM" id="MobiDB-lite"/>
    </source>
</evidence>
<evidence type="ECO:0000256" key="6">
    <source>
        <dbReference type="PROSITE-ProRule" id="PRU01002"/>
    </source>
</evidence>
<dbReference type="Pfam" id="PF08879">
    <property type="entry name" value="WRC"/>
    <property type="match status" value="1"/>
</dbReference>
<keyword evidence="5" id="KW-0863">Zinc-finger</keyword>
<comment type="subcellular location">
    <subcellularLocation>
        <location evidence="1">Nucleus</location>
    </subcellularLocation>
</comment>
<keyword evidence="5" id="KW-0862">Zinc</keyword>
<feature type="region of interest" description="Disordered" evidence="7">
    <location>
        <begin position="936"/>
        <end position="960"/>
    </location>
</feature>
<dbReference type="GO" id="GO:0032454">
    <property type="term" value="F:histone H3K9 demethylase activity"/>
    <property type="evidence" value="ECO:0007669"/>
    <property type="project" value="InterPro"/>
</dbReference>
<comment type="similarity">
    <text evidence="2">Belongs to the JARID1 histone demethylase family.</text>
</comment>
<dbReference type="InterPro" id="IPR003347">
    <property type="entry name" value="JmjC_dom"/>
</dbReference>
<accession>A0AAD5GDG7</accession>
<keyword evidence="4" id="KW-0539">Nucleus</keyword>
<comment type="caution">
    <text evidence="6">Lacks conserved residue(s) required for the propagation of feature annotation.</text>
</comment>
<reference evidence="11" key="1">
    <citation type="submission" date="2022-06" db="EMBL/GenBank/DDBJ databases">
        <title>Uncovering the hologenomic basis of an extraordinary plant invasion.</title>
        <authorList>
            <person name="Bieker V.C."/>
            <person name="Martin M.D."/>
            <person name="Gilbert T."/>
            <person name="Hodgins K."/>
            <person name="Battlay P."/>
            <person name="Petersen B."/>
            <person name="Wilson J."/>
        </authorList>
    </citation>
    <scope>NUCLEOTIDE SEQUENCE</scope>
    <source>
        <strain evidence="11">AA19_3_7</strain>
        <tissue evidence="11">Leaf</tissue>
    </source>
</reference>
<feature type="region of interest" description="Disordered" evidence="7">
    <location>
        <begin position="722"/>
        <end position="775"/>
    </location>
</feature>
<feature type="compositionally biased region" description="Basic and acidic residues" evidence="7">
    <location>
        <begin position="46"/>
        <end position="60"/>
    </location>
</feature>
<feature type="domain" description="WRC" evidence="10">
    <location>
        <begin position="8"/>
        <end position="52"/>
    </location>
</feature>
<dbReference type="GO" id="GO:0008270">
    <property type="term" value="F:zinc ion binding"/>
    <property type="evidence" value="ECO:0007669"/>
    <property type="project" value="UniProtKB-KW"/>
</dbReference>
<feature type="domain" description="JmjC" evidence="9">
    <location>
        <begin position="614"/>
        <end position="900"/>
    </location>
</feature>
<evidence type="ECO:0000259" key="10">
    <source>
        <dbReference type="PROSITE" id="PS51667"/>
    </source>
</evidence>
<dbReference type="SUPFAM" id="SSF51197">
    <property type="entry name" value="Clavaminate synthase-like"/>
    <property type="match status" value="1"/>
</dbReference>
<dbReference type="Proteomes" id="UP001206925">
    <property type="component" value="Unassembled WGS sequence"/>
</dbReference>
<proteinExistence type="inferred from homology"/>
<dbReference type="GO" id="GO:0000118">
    <property type="term" value="C:histone deacetylase complex"/>
    <property type="evidence" value="ECO:0007669"/>
    <property type="project" value="TreeGrafter"/>
</dbReference>
<dbReference type="PROSITE" id="PS51184">
    <property type="entry name" value="JMJC"/>
    <property type="match status" value="1"/>
</dbReference>
<protein>
    <recommendedName>
        <fullName evidence="13">Lysine-specific demethylase JMJ25-like protein</fullName>
    </recommendedName>
</protein>
<feature type="compositionally biased region" description="Basic residues" evidence="7">
    <location>
        <begin position="157"/>
        <end position="168"/>
    </location>
</feature>
<evidence type="ECO:0000259" key="9">
    <source>
        <dbReference type="PROSITE" id="PS51184"/>
    </source>
</evidence>
<dbReference type="PANTHER" id="PTHR12549">
    <property type="entry name" value="JMJC DOMAIN-CONTAINING HISTONE DEMETHYLATION PROTEIN"/>
    <property type="match status" value="1"/>
</dbReference>
<evidence type="ECO:0000256" key="3">
    <source>
        <dbReference type="ARBA" id="ARBA00022723"/>
    </source>
</evidence>
<dbReference type="PROSITE" id="PS51667">
    <property type="entry name" value="WRC"/>
    <property type="match status" value="1"/>
</dbReference>
<evidence type="ECO:0000256" key="5">
    <source>
        <dbReference type="PROSITE-ProRule" id="PRU00175"/>
    </source>
</evidence>
<name>A0AAD5GDG7_AMBAR</name>
<evidence type="ECO:0000313" key="12">
    <source>
        <dbReference type="Proteomes" id="UP001206925"/>
    </source>
</evidence>
<feature type="region of interest" description="Disordered" evidence="7">
    <location>
        <begin position="157"/>
        <end position="184"/>
    </location>
</feature>
<dbReference type="Pfam" id="PF02373">
    <property type="entry name" value="JmjC"/>
    <property type="match status" value="1"/>
</dbReference>
<evidence type="ECO:0000256" key="1">
    <source>
        <dbReference type="ARBA" id="ARBA00004123"/>
    </source>
</evidence>
<dbReference type="PANTHER" id="PTHR12549:SF67">
    <property type="entry name" value="TRANSCRIPTION FACTOR JUMONJI_ASPARTYL BETA-HYDROXYLASE-RELATED"/>
    <property type="match status" value="1"/>
</dbReference>
<dbReference type="SMART" id="SM00558">
    <property type="entry name" value="JmjC"/>
    <property type="match status" value="1"/>
</dbReference>
<organism evidence="11 12">
    <name type="scientific">Ambrosia artemisiifolia</name>
    <name type="common">Common ragweed</name>
    <dbReference type="NCBI Taxonomy" id="4212"/>
    <lineage>
        <taxon>Eukaryota</taxon>
        <taxon>Viridiplantae</taxon>
        <taxon>Streptophyta</taxon>
        <taxon>Embryophyta</taxon>
        <taxon>Tracheophyta</taxon>
        <taxon>Spermatophyta</taxon>
        <taxon>Magnoliopsida</taxon>
        <taxon>eudicotyledons</taxon>
        <taxon>Gunneridae</taxon>
        <taxon>Pentapetalae</taxon>
        <taxon>asterids</taxon>
        <taxon>campanulids</taxon>
        <taxon>Asterales</taxon>
        <taxon>Asteraceae</taxon>
        <taxon>Asteroideae</taxon>
        <taxon>Heliantheae alliance</taxon>
        <taxon>Heliantheae</taxon>
        <taxon>Ambrosia</taxon>
    </lineage>
</organism>
<dbReference type="PROSITE" id="PS50089">
    <property type="entry name" value="ZF_RING_2"/>
    <property type="match status" value="1"/>
</dbReference>
<gene>
    <name evidence="11" type="ORF">M8C21_007558</name>
</gene>
<dbReference type="GO" id="GO:0006357">
    <property type="term" value="P:regulation of transcription by RNA polymerase II"/>
    <property type="evidence" value="ECO:0007669"/>
    <property type="project" value="TreeGrafter"/>
</dbReference>
<feature type="compositionally biased region" description="Acidic residues" evidence="7">
    <location>
        <begin position="753"/>
        <end position="772"/>
    </location>
</feature>
<dbReference type="GO" id="GO:0003712">
    <property type="term" value="F:transcription coregulator activity"/>
    <property type="evidence" value="ECO:0007669"/>
    <property type="project" value="TreeGrafter"/>
</dbReference>
<feature type="compositionally biased region" description="Low complexity" evidence="7">
    <location>
        <begin position="171"/>
        <end position="182"/>
    </location>
</feature>
<keyword evidence="3" id="KW-0479">Metal-binding</keyword>
<dbReference type="InterPro" id="IPR014977">
    <property type="entry name" value="WRC_dom"/>
</dbReference>
<keyword evidence="12" id="KW-1185">Reference proteome</keyword>
<evidence type="ECO:0000256" key="2">
    <source>
        <dbReference type="ARBA" id="ARBA00006801"/>
    </source>
</evidence>
<dbReference type="Gene3D" id="2.60.120.650">
    <property type="entry name" value="Cupin"/>
    <property type="match status" value="1"/>
</dbReference>
<dbReference type="InterPro" id="IPR045109">
    <property type="entry name" value="LSDs-like"/>
</dbReference>